<keyword evidence="1" id="KW-0812">Transmembrane</keyword>
<keyword evidence="1" id="KW-1133">Transmembrane helix</keyword>
<name>A0A250KWN2_9GAMM</name>
<feature type="transmembrane region" description="Helical" evidence="1">
    <location>
        <begin position="114"/>
        <end position="132"/>
    </location>
</feature>
<dbReference type="KEGG" id="mmai:sS8_4072"/>
<dbReference type="Proteomes" id="UP000266313">
    <property type="component" value="Chromosome"/>
</dbReference>
<feature type="transmembrane region" description="Helical" evidence="1">
    <location>
        <begin position="30"/>
        <end position="51"/>
    </location>
</feature>
<evidence type="ECO:0000256" key="1">
    <source>
        <dbReference type="SAM" id="Phobius"/>
    </source>
</evidence>
<dbReference type="RefSeq" id="WP_119631257.1">
    <property type="nucleotide sequence ID" value="NZ_AP017928.1"/>
</dbReference>
<reference evidence="2 3" key="1">
    <citation type="submission" date="2016-12" db="EMBL/GenBank/DDBJ databases">
        <title>Genome sequencing of Methylocaldum marinum.</title>
        <authorList>
            <person name="Takeuchi M."/>
            <person name="Kamagata Y."/>
            <person name="Hiraoka S."/>
            <person name="Oshima K."/>
            <person name="Hattori M."/>
            <person name="Iwasaki W."/>
        </authorList>
    </citation>
    <scope>NUCLEOTIDE SEQUENCE [LARGE SCALE GENOMIC DNA]</scope>
    <source>
        <strain evidence="2 3">S8</strain>
    </source>
</reference>
<evidence type="ECO:0000313" key="3">
    <source>
        <dbReference type="Proteomes" id="UP000266313"/>
    </source>
</evidence>
<feature type="transmembrane region" description="Helical" evidence="1">
    <location>
        <begin position="63"/>
        <end position="84"/>
    </location>
</feature>
<protein>
    <submittedName>
        <fullName evidence="2">Uncharacterized protein</fullName>
    </submittedName>
</protein>
<gene>
    <name evidence="2" type="ORF">sS8_4072</name>
</gene>
<dbReference type="EMBL" id="AP017928">
    <property type="protein sequence ID" value="BBA36002.1"/>
    <property type="molecule type" value="Genomic_DNA"/>
</dbReference>
<proteinExistence type="predicted"/>
<sequence length="172" mass="19718">MPSHNKEDKLEEIKEKLLDPFEPVFPMPGMWHFSFAMILALVAFFGSIIVLLDFMYIDPKVQFFVIVGAAFSFTAVLVASVMGYMWATNTLRFVALSPVVIVVISLFDQKDIGVFTLVLVVFTIVAIVLMLSKSFRALINILAIRRHRIREMKKDGTYKGKLTEARRRWKIK</sequence>
<evidence type="ECO:0000313" key="2">
    <source>
        <dbReference type="EMBL" id="BBA36002.1"/>
    </source>
</evidence>
<dbReference type="AlphaFoldDB" id="A0A250KWN2"/>
<organism evidence="2 3">
    <name type="scientific">Methylocaldum marinum</name>
    <dbReference type="NCBI Taxonomy" id="1432792"/>
    <lineage>
        <taxon>Bacteria</taxon>
        <taxon>Pseudomonadati</taxon>
        <taxon>Pseudomonadota</taxon>
        <taxon>Gammaproteobacteria</taxon>
        <taxon>Methylococcales</taxon>
        <taxon>Methylococcaceae</taxon>
        <taxon>Methylocaldum</taxon>
    </lineage>
</organism>
<accession>A0A250KWN2</accession>
<keyword evidence="3" id="KW-1185">Reference proteome</keyword>
<keyword evidence="1" id="KW-0472">Membrane</keyword>